<evidence type="ECO:0000313" key="3">
    <source>
        <dbReference type="Proteomes" id="UP001321473"/>
    </source>
</evidence>
<dbReference type="AlphaFoldDB" id="A0AAQ4F608"/>
<dbReference type="PANTHER" id="PTHR24111">
    <property type="entry name" value="LEUCINE-RICH REPEAT-CONTAINING PROTEIN 34"/>
    <property type="match status" value="1"/>
</dbReference>
<keyword evidence="1" id="KW-0677">Repeat</keyword>
<comment type="caution">
    <text evidence="2">The sequence shown here is derived from an EMBL/GenBank/DDBJ whole genome shotgun (WGS) entry which is preliminary data.</text>
</comment>
<evidence type="ECO:0000313" key="2">
    <source>
        <dbReference type="EMBL" id="KAK8782560.1"/>
    </source>
</evidence>
<organism evidence="2 3">
    <name type="scientific">Amblyomma americanum</name>
    <name type="common">Lone star tick</name>
    <dbReference type="NCBI Taxonomy" id="6943"/>
    <lineage>
        <taxon>Eukaryota</taxon>
        <taxon>Metazoa</taxon>
        <taxon>Ecdysozoa</taxon>
        <taxon>Arthropoda</taxon>
        <taxon>Chelicerata</taxon>
        <taxon>Arachnida</taxon>
        <taxon>Acari</taxon>
        <taxon>Parasitiformes</taxon>
        <taxon>Ixodida</taxon>
        <taxon>Ixodoidea</taxon>
        <taxon>Ixodidae</taxon>
        <taxon>Amblyomminae</taxon>
        <taxon>Amblyomma</taxon>
    </lineage>
</organism>
<keyword evidence="3" id="KW-1185">Reference proteome</keyword>
<reference evidence="2 3" key="1">
    <citation type="journal article" date="2023" name="Arcadia Sci">
        <title>De novo assembly of a long-read Amblyomma americanum tick genome.</title>
        <authorList>
            <person name="Chou S."/>
            <person name="Poskanzer K.E."/>
            <person name="Rollins M."/>
            <person name="Thuy-Boun P.S."/>
        </authorList>
    </citation>
    <scope>NUCLEOTIDE SEQUENCE [LARGE SCALE GENOMIC DNA]</scope>
    <source>
        <strain evidence="2">F_SG_1</strain>
        <tissue evidence="2">Salivary glands</tissue>
    </source>
</reference>
<dbReference type="Proteomes" id="UP001321473">
    <property type="component" value="Unassembled WGS sequence"/>
</dbReference>
<dbReference type="InterPro" id="IPR052201">
    <property type="entry name" value="LRR-containing_regulator"/>
</dbReference>
<evidence type="ECO:0000256" key="1">
    <source>
        <dbReference type="ARBA" id="ARBA00022737"/>
    </source>
</evidence>
<protein>
    <recommendedName>
        <fullName evidence="4">Nlr family card domain protein</fullName>
    </recommendedName>
</protein>
<sequence>MTLKELSFRYDAGKAEYRSAFRDYLQSTTTLETLKIIASCDSSSCQISILEGLYVNRSVSTFILDFFRIDRKNTELMADVLQENNVLRCLHLGPLTGMGQLEPPNISGRFLEAIIRNETLEELSIPVHIWEQARWARLFRALTYKEKMKKLTILTSMWNTQLLQRICSALSGSGVEEKVCLGKYYVEGDVSVVECKAVSEICFISQAEDELERGVLQLLPSLNHITTVSVGVSRSNLVFSSAVANYVRATTSLRVLKLFISSGETPPNAANMGWGVILDALSQNTSVTELFVSLSNIFSMDEEDLKKLADEVKKSKHIRRGEFSFEMLTETSVFVRRLSMDIGANYTLTSILLRTGMEPTREWFTVLDAVRRNSDLVTRAALFLKTSRCDKYVIVGNWRRYNAAFSTAQEWRKRVDL</sequence>
<dbReference type="InterPro" id="IPR032675">
    <property type="entry name" value="LRR_dom_sf"/>
</dbReference>
<name>A0AAQ4F608_AMBAM</name>
<dbReference type="Gene3D" id="3.80.10.10">
    <property type="entry name" value="Ribonuclease Inhibitor"/>
    <property type="match status" value="1"/>
</dbReference>
<gene>
    <name evidence="2" type="ORF">V5799_016098</name>
</gene>
<dbReference type="PANTHER" id="PTHR24111:SF0">
    <property type="entry name" value="LEUCINE-RICH REPEAT-CONTAINING PROTEIN"/>
    <property type="match status" value="1"/>
</dbReference>
<dbReference type="EMBL" id="JARKHS020006548">
    <property type="protein sequence ID" value="KAK8782560.1"/>
    <property type="molecule type" value="Genomic_DNA"/>
</dbReference>
<dbReference type="SUPFAM" id="SSF52047">
    <property type="entry name" value="RNI-like"/>
    <property type="match status" value="1"/>
</dbReference>
<accession>A0AAQ4F608</accession>
<proteinExistence type="predicted"/>
<evidence type="ECO:0008006" key="4">
    <source>
        <dbReference type="Google" id="ProtNLM"/>
    </source>
</evidence>